<protein>
    <submittedName>
        <fullName evidence="1">Uncharacterized protein</fullName>
    </submittedName>
</protein>
<accession>A0ABR3MRF2</accession>
<sequence length="105" mass="12105">MAFFRNLHKSSLGECPDILLINHKVGFAFLFGYSNLRSTNIPLRVMSRLDDIETHTELKELLQVAQRSSEMKGERRTLVSLQLMIRNLDAIYKDTRIVCPSCVHL</sequence>
<dbReference type="Proteomes" id="UP001558613">
    <property type="component" value="Unassembled WGS sequence"/>
</dbReference>
<comment type="caution">
    <text evidence="1">The sequence shown here is derived from an EMBL/GenBank/DDBJ whole genome shotgun (WGS) entry which is preliminary data.</text>
</comment>
<evidence type="ECO:0000313" key="2">
    <source>
        <dbReference type="Proteomes" id="UP001558613"/>
    </source>
</evidence>
<organism evidence="1 2">
    <name type="scientific">Cirrhinus molitorella</name>
    <name type="common">mud carp</name>
    <dbReference type="NCBI Taxonomy" id="172907"/>
    <lineage>
        <taxon>Eukaryota</taxon>
        <taxon>Metazoa</taxon>
        <taxon>Chordata</taxon>
        <taxon>Craniata</taxon>
        <taxon>Vertebrata</taxon>
        <taxon>Euteleostomi</taxon>
        <taxon>Actinopterygii</taxon>
        <taxon>Neopterygii</taxon>
        <taxon>Teleostei</taxon>
        <taxon>Ostariophysi</taxon>
        <taxon>Cypriniformes</taxon>
        <taxon>Cyprinidae</taxon>
        <taxon>Labeoninae</taxon>
        <taxon>Labeonini</taxon>
        <taxon>Cirrhinus</taxon>
    </lineage>
</organism>
<proteinExistence type="predicted"/>
<dbReference type="EMBL" id="JAYMGO010000010">
    <property type="protein sequence ID" value="KAL1267201.1"/>
    <property type="molecule type" value="Genomic_DNA"/>
</dbReference>
<keyword evidence="2" id="KW-1185">Reference proteome</keyword>
<name>A0ABR3MRF2_9TELE</name>
<evidence type="ECO:0000313" key="1">
    <source>
        <dbReference type="EMBL" id="KAL1267201.1"/>
    </source>
</evidence>
<gene>
    <name evidence="1" type="ORF">QQF64_002876</name>
</gene>
<reference evidence="1 2" key="1">
    <citation type="submission" date="2023-09" db="EMBL/GenBank/DDBJ databases">
        <authorList>
            <person name="Wang M."/>
        </authorList>
    </citation>
    <scope>NUCLEOTIDE SEQUENCE [LARGE SCALE GENOMIC DNA]</scope>
    <source>
        <strain evidence="1">GT-2023</strain>
        <tissue evidence="1">Liver</tissue>
    </source>
</reference>